<dbReference type="CDD" id="cd00553">
    <property type="entry name" value="NAD_synthase"/>
    <property type="match status" value="1"/>
</dbReference>
<comment type="similarity">
    <text evidence="6">Belongs to the NAD synthetase family.</text>
</comment>
<dbReference type="NCBIfam" id="TIGR00552">
    <property type="entry name" value="nadE"/>
    <property type="match status" value="1"/>
</dbReference>
<dbReference type="AlphaFoldDB" id="Q2PY75"/>
<dbReference type="Pfam" id="PF02540">
    <property type="entry name" value="NAD_synthase"/>
    <property type="match status" value="1"/>
</dbReference>
<evidence type="ECO:0000313" key="9">
    <source>
        <dbReference type="EMBL" id="ABC25352.1"/>
    </source>
</evidence>
<sequence>MWFNCAIMLMESSPSTESAKCTMCNFSLGKSRLSTCQGSVWQLLLSIAVNPAIRITLDGAFISVPKDIVPMTNPDPIVSHITSWLIAYASKAGAKGFVLGVSGGVDSALTAHLCALTGLELRLMELPIHQPPSHVQRGKDMIDALCGKHAQVTSRCVDLTDLFDQHLEALNLPSGRLTQLALINTRARLRMTTLYAEAQAHGLLVVGTGNKVEDFGIGFYTKYGDGGVDLSPIADLTKSEVQALARFVGVPAAILTATPSDGLWDDGRSDEMQIGASYPELEWAMARCEAMGWQAGQPVEPLMAGDDLSDRQCEVLAIYCRMHAANQHKMQPIPICVIPNK</sequence>
<dbReference type="GO" id="GO:0005737">
    <property type="term" value="C:cytoplasm"/>
    <property type="evidence" value="ECO:0007669"/>
    <property type="project" value="InterPro"/>
</dbReference>
<evidence type="ECO:0000256" key="3">
    <source>
        <dbReference type="ARBA" id="ARBA00022741"/>
    </source>
</evidence>
<evidence type="ECO:0000256" key="5">
    <source>
        <dbReference type="ARBA" id="ARBA00023027"/>
    </source>
</evidence>
<comment type="catalytic activity">
    <reaction evidence="7">
        <text>deamido-NAD(+) + NH4(+) + ATP = AMP + diphosphate + NAD(+) + H(+)</text>
        <dbReference type="Rhea" id="RHEA:21188"/>
        <dbReference type="ChEBI" id="CHEBI:15378"/>
        <dbReference type="ChEBI" id="CHEBI:28938"/>
        <dbReference type="ChEBI" id="CHEBI:30616"/>
        <dbReference type="ChEBI" id="CHEBI:33019"/>
        <dbReference type="ChEBI" id="CHEBI:57540"/>
        <dbReference type="ChEBI" id="CHEBI:58437"/>
        <dbReference type="ChEBI" id="CHEBI:456215"/>
        <dbReference type="EC" id="6.3.1.5"/>
    </reaction>
</comment>
<dbReference type="InterPro" id="IPR014729">
    <property type="entry name" value="Rossmann-like_a/b/a_fold"/>
</dbReference>
<dbReference type="GO" id="GO:0008795">
    <property type="term" value="F:NAD+ synthase activity"/>
    <property type="evidence" value="ECO:0007669"/>
    <property type="project" value="UniProtKB-EC"/>
</dbReference>
<evidence type="ECO:0000256" key="7">
    <source>
        <dbReference type="RuleBase" id="RU003812"/>
    </source>
</evidence>
<evidence type="ECO:0000256" key="6">
    <source>
        <dbReference type="RuleBase" id="RU003811"/>
    </source>
</evidence>
<dbReference type="UniPathway" id="UPA00253"/>
<evidence type="ECO:0000256" key="1">
    <source>
        <dbReference type="ARBA" id="ARBA00004790"/>
    </source>
</evidence>
<dbReference type="GO" id="GO:0005524">
    <property type="term" value="F:ATP binding"/>
    <property type="evidence" value="ECO:0007669"/>
    <property type="project" value="UniProtKB-KW"/>
</dbReference>
<keyword evidence="5 6" id="KW-0520">NAD</keyword>
<dbReference type="EC" id="6.3.1.5" evidence="7"/>
<evidence type="ECO:0000256" key="2">
    <source>
        <dbReference type="ARBA" id="ARBA00022598"/>
    </source>
</evidence>
<keyword evidence="4 6" id="KW-0067">ATP-binding</keyword>
<dbReference type="Gene3D" id="3.40.50.620">
    <property type="entry name" value="HUPs"/>
    <property type="match status" value="1"/>
</dbReference>
<reference evidence="9" key="1">
    <citation type="journal article" date="2006" name="Appl. Environ. Microbiol.">
        <title>Comparative genomics of DNA fragments from six Antarctic marine planktonic bacteria.</title>
        <authorList>
            <person name="Grzymski J.J."/>
            <person name="Carter B.J."/>
            <person name="DeLong E.F."/>
            <person name="Feldman R.A."/>
            <person name="Ghadiri A."/>
            <person name="Murray A.E."/>
        </authorList>
    </citation>
    <scope>NUCLEOTIDE SEQUENCE</scope>
</reference>
<keyword evidence="3 6" id="KW-0547">Nucleotide-binding</keyword>
<evidence type="ECO:0000259" key="8">
    <source>
        <dbReference type="Pfam" id="PF02540"/>
    </source>
</evidence>
<dbReference type="GO" id="GO:0004359">
    <property type="term" value="F:glutaminase activity"/>
    <property type="evidence" value="ECO:0007669"/>
    <property type="project" value="InterPro"/>
</dbReference>
<dbReference type="GO" id="GO:0003952">
    <property type="term" value="F:NAD+ synthase (glutamine-hydrolyzing) activity"/>
    <property type="evidence" value="ECO:0007669"/>
    <property type="project" value="InterPro"/>
</dbReference>
<accession>Q2PY75</accession>
<comment type="pathway">
    <text evidence="1">Cofactor biosynthesis; NAD(+) biosynthesis.</text>
</comment>
<protein>
    <recommendedName>
        <fullName evidence="7">NH(3)-dependent NAD(+) synthetase</fullName>
        <ecNumber evidence="7">6.3.1.5</ecNumber>
    </recommendedName>
</protein>
<dbReference type="SUPFAM" id="SSF52402">
    <property type="entry name" value="Adenine nucleotide alpha hydrolases-like"/>
    <property type="match status" value="1"/>
</dbReference>
<dbReference type="PANTHER" id="PTHR23090:SF9">
    <property type="entry name" value="GLUTAMINE-DEPENDENT NAD(+) SYNTHETASE"/>
    <property type="match status" value="1"/>
</dbReference>
<feature type="domain" description="NAD/GMP synthase" evidence="8">
    <location>
        <begin position="78"/>
        <end position="329"/>
    </location>
</feature>
<organism evidence="9">
    <name type="scientific">uncultured marine bacterium Ant29B7</name>
    <dbReference type="NCBI Taxonomy" id="360426"/>
    <lineage>
        <taxon>Bacteria</taxon>
        <taxon>environmental samples</taxon>
    </lineage>
</organism>
<dbReference type="InterPro" id="IPR022310">
    <property type="entry name" value="NAD/GMP_synthase"/>
</dbReference>
<proteinExistence type="inferred from homology"/>
<dbReference type="GO" id="GO:0009435">
    <property type="term" value="P:NAD+ biosynthetic process"/>
    <property type="evidence" value="ECO:0007669"/>
    <property type="project" value="UniProtKB-UniPathway"/>
</dbReference>
<dbReference type="InterPro" id="IPR003694">
    <property type="entry name" value="NAD_synthase"/>
</dbReference>
<dbReference type="EMBL" id="DQ295240">
    <property type="protein sequence ID" value="ABC25352.1"/>
    <property type="molecule type" value="Genomic_DNA"/>
</dbReference>
<dbReference type="PANTHER" id="PTHR23090">
    <property type="entry name" value="NH 3 /GLUTAMINE-DEPENDENT NAD + SYNTHETASE"/>
    <property type="match status" value="1"/>
</dbReference>
<evidence type="ECO:0000256" key="4">
    <source>
        <dbReference type="ARBA" id="ARBA00022840"/>
    </source>
</evidence>
<keyword evidence="2 6" id="KW-0436">Ligase</keyword>
<name>Q2PY75_9BACT</name>